<dbReference type="Proteomes" id="UP000009049">
    <property type="component" value="Chromosome"/>
</dbReference>
<dbReference type="SUPFAM" id="SSF55166">
    <property type="entry name" value="Hedgehog/DD-peptidase"/>
    <property type="match status" value="1"/>
</dbReference>
<dbReference type="InterPro" id="IPR003709">
    <property type="entry name" value="VanY-like_core_dom"/>
</dbReference>
<dbReference type="GO" id="GO:0006508">
    <property type="term" value="P:proteolysis"/>
    <property type="evidence" value="ECO:0007669"/>
    <property type="project" value="InterPro"/>
</dbReference>
<accession>A4CPE8</accession>
<dbReference type="STRING" id="313596.RB2501_02555"/>
<dbReference type="RefSeq" id="WP_015755705.1">
    <property type="nucleotide sequence ID" value="NC_013222.1"/>
</dbReference>
<feature type="domain" description="D-alanyl-D-alanine carboxypeptidase-like core" evidence="1">
    <location>
        <begin position="53"/>
        <end position="197"/>
    </location>
</feature>
<protein>
    <submittedName>
        <fullName evidence="2">D-alanyl-D-alanine carboxypeptidase</fullName>
    </submittedName>
</protein>
<evidence type="ECO:0000313" key="2">
    <source>
        <dbReference type="EMBL" id="EAR14269.1"/>
    </source>
</evidence>
<dbReference type="eggNOG" id="COG1876">
    <property type="taxonomic scope" value="Bacteria"/>
</dbReference>
<reference evidence="2 3" key="1">
    <citation type="journal article" date="2009" name="J. Bacteriol.">
        <title>Complete genome sequence of Robiginitalea biformata HTCC2501.</title>
        <authorList>
            <person name="Oh H.M."/>
            <person name="Giovannoni S.J."/>
            <person name="Lee K."/>
            <person name="Ferriera S."/>
            <person name="Johnson J."/>
            <person name="Cho J.C."/>
        </authorList>
    </citation>
    <scope>NUCLEOTIDE SEQUENCE [LARGE SCALE GENOMIC DNA]</scope>
    <source>
        <strain evidence="3">ATCC BAA-864 / HTCC2501 / KCTC 12146</strain>
    </source>
</reference>
<gene>
    <name evidence="2" type="ordered locus">RB2501_02555</name>
</gene>
<evidence type="ECO:0000259" key="1">
    <source>
        <dbReference type="Pfam" id="PF02557"/>
    </source>
</evidence>
<proteinExistence type="predicted"/>
<dbReference type="GO" id="GO:0004180">
    <property type="term" value="F:carboxypeptidase activity"/>
    <property type="evidence" value="ECO:0007669"/>
    <property type="project" value="UniProtKB-KW"/>
</dbReference>
<dbReference type="Pfam" id="PF02557">
    <property type="entry name" value="VanY"/>
    <property type="match status" value="1"/>
</dbReference>
<dbReference type="PANTHER" id="PTHR34385">
    <property type="entry name" value="D-ALANYL-D-ALANINE CARBOXYPEPTIDASE"/>
    <property type="match status" value="1"/>
</dbReference>
<dbReference type="HOGENOM" id="CLU_081855_0_0_10"/>
<sequence>MKRRTFIRNSGMAGLALGLPISGFPAHTASGQDYYTPEELMGKTDLELFGEGINLRKEAHEAFVRMKRAAYQDGIDISVVSSYRNFERQRAIFERKYIAFTDEGLEPLEAIDKIIEYSTIPGTSRHHWGTDVDLIDASKPADGDVLVADKFESGGPFEDFKTWMDANSESYGFYLVYTDNPRRRGFKYEPWHYSYAPISRDMLAEYRRLNLIRLMEEEDFLGSEHFTTGFLRTYFTDNILDINPDLL</sequence>
<organism evidence="2 3">
    <name type="scientific">Robiginitalea biformata (strain ATCC BAA-864 / DSM 15991 / KCTC 12146 / HTCC2501)</name>
    <dbReference type="NCBI Taxonomy" id="313596"/>
    <lineage>
        <taxon>Bacteria</taxon>
        <taxon>Pseudomonadati</taxon>
        <taxon>Bacteroidota</taxon>
        <taxon>Flavobacteriia</taxon>
        <taxon>Flavobacteriales</taxon>
        <taxon>Flavobacteriaceae</taxon>
        <taxon>Robiginitalea</taxon>
    </lineage>
</organism>
<dbReference type="Gene3D" id="3.30.1380.10">
    <property type="match status" value="1"/>
</dbReference>
<dbReference type="InterPro" id="IPR052179">
    <property type="entry name" value="DD-CPase-like"/>
</dbReference>
<dbReference type="KEGG" id="rbi:RB2501_02555"/>
<dbReference type="EMBL" id="CP001712">
    <property type="protein sequence ID" value="EAR14269.1"/>
    <property type="molecule type" value="Genomic_DNA"/>
</dbReference>
<evidence type="ECO:0000313" key="3">
    <source>
        <dbReference type="Proteomes" id="UP000009049"/>
    </source>
</evidence>
<dbReference type="CDD" id="cd14847">
    <property type="entry name" value="DD-carboxypeptidase_like"/>
    <property type="match status" value="1"/>
</dbReference>
<dbReference type="AlphaFoldDB" id="A4CPE8"/>
<dbReference type="OrthoDB" id="9792074at2"/>
<keyword evidence="2" id="KW-0121">Carboxypeptidase</keyword>
<keyword evidence="2" id="KW-0378">Hydrolase</keyword>
<keyword evidence="2" id="KW-0645">Protease</keyword>
<keyword evidence="3" id="KW-1185">Reference proteome</keyword>
<dbReference type="PANTHER" id="PTHR34385:SF1">
    <property type="entry name" value="PEPTIDOGLYCAN L-ALANYL-D-GLUTAMATE ENDOPEPTIDASE CWLK"/>
    <property type="match status" value="1"/>
</dbReference>
<dbReference type="InterPro" id="IPR009045">
    <property type="entry name" value="Zn_M74/Hedgehog-like"/>
</dbReference>
<name>A4CPE8_ROBBH</name>